<feature type="domain" description="PARP catalytic" evidence="6">
    <location>
        <begin position="62"/>
        <end position="281"/>
    </location>
</feature>
<dbReference type="OrthoDB" id="6133115at2759"/>
<gene>
    <name evidence="8" type="ORF">Cgig2_030600</name>
</gene>
<dbReference type="InterPro" id="IPR012317">
    <property type="entry name" value="Poly(ADP-ribose)pol_cat_dom"/>
</dbReference>
<accession>A0A9Q1GYC0</accession>
<keyword evidence="4" id="KW-0539">Nucleus</keyword>
<feature type="domain" description="RST" evidence="7">
    <location>
        <begin position="281"/>
        <end position="352"/>
    </location>
</feature>
<sequence length="373" mass="41509">MEGYYQRVLPAPTKNPLFHNFFAGDSPESLPGVESPDHDSSEISDSESSVTGSSTTTSSAASSSRRRVGVFREDLLVELSEDERIYEVIRRRFLSCLGPLGDKTTVVSIRRKDWSGFSAQAKIQSFQIHAKAMANKHGGNPNVKFAWYGHEKGRIQSIISHGFGFRELQDNQTPAIFLSPDDSSAQSLENSTPDEDGLRHMLLCRVILGKPEVVHPGSGQTHPSSDEFDSGVDGLENPTKYIIWSSNMNTHILPEYVVTFRASSCSSFPGESKMKNVMKMKMPTSPWISFPALISVLGRFLPSDAIALINKYHIEYKERRITRPELIQRVRQIAGDKLLVAVIKSCRGAKDPKTAMGFLRSRTRTRMLTGDAK</sequence>
<proteinExistence type="predicted"/>
<dbReference type="PANTHER" id="PTHR32263:SF12">
    <property type="entry name" value="INACTIVE POLY [ADP-RIBOSE] POLYMERASE SRO4-RELATED"/>
    <property type="match status" value="1"/>
</dbReference>
<organism evidence="8 9">
    <name type="scientific">Carnegiea gigantea</name>
    <dbReference type="NCBI Taxonomy" id="171969"/>
    <lineage>
        <taxon>Eukaryota</taxon>
        <taxon>Viridiplantae</taxon>
        <taxon>Streptophyta</taxon>
        <taxon>Embryophyta</taxon>
        <taxon>Tracheophyta</taxon>
        <taxon>Spermatophyta</taxon>
        <taxon>Magnoliopsida</taxon>
        <taxon>eudicotyledons</taxon>
        <taxon>Gunneridae</taxon>
        <taxon>Pentapetalae</taxon>
        <taxon>Caryophyllales</taxon>
        <taxon>Cactineae</taxon>
        <taxon>Cactaceae</taxon>
        <taxon>Cactoideae</taxon>
        <taxon>Echinocereeae</taxon>
        <taxon>Carnegiea</taxon>
    </lineage>
</organism>
<keyword evidence="3" id="KW-0346">Stress response</keyword>
<comment type="caution">
    <text evidence="8">The sequence shown here is derived from an EMBL/GenBank/DDBJ whole genome shotgun (WGS) entry which is preliminary data.</text>
</comment>
<evidence type="ECO:0000256" key="2">
    <source>
        <dbReference type="ARBA" id="ARBA00022473"/>
    </source>
</evidence>
<dbReference type="InterPro" id="IPR022003">
    <property type="entry name" value="RST"/>
</dbReference>
<feature type="compositionally biased region" description="Low complexity" evidence="5">
    <location>
        <begin position="46"/>
        <end position="63"/>
    </location>
</feature>
<feature type="region of interest" description="Disordered" evidence="5">
    <location>
        <begin position="10"/>
        <end position="63"/>
    </location>
</feature>
<evidence type="ECO:0000256" key="3">
    <source>
        <dbReference type="ARBA" id="ARBA00023016"/>
    </source>
</evidence>
<dbReference type="Gene3D" id="3.90.228.10">
    <property type="match status" value="1"/>
</dbReference>
<dbReference type="Proteomes" id="UP001153076">
    <property type="component" value="Unassembled WGS sequence"/>
</dbReference>
<keyword evidence="2" id="KW-0217">Developmental protein</keyword>
<dbReference type="EMBL" id="JAKOGI010001156">
    <property type="protein sequence ID" value="KAJ8427335.1"/>
    <property type="molecule type" value="Genomic_DNA"/>
</dbReference>
<dbReference type="GO" id="GO:0005634">
    <property type="term" value="C:nucleus"/>
    <property type="evidence" value="ECO:0007669"/>
    <property type="project" value="UniProtKB-SubCell"/>
</dbReference>
<dbReference type="InterPro" id="IPR044964">
    <property type="entry name" value="RCD1/SRO1-5"/>
</dbReference>
<comment type="subcellular location">
    <subcellularLocation>
        <location evidence="1">Nucleus</location>
    </subcellularLocation>
</comment>
<dbReference type="GO" id="GO:0003950">
    <property type="term" value="F:NAD+ poly-ADP-ribosyltransferase activity"/>
    <property type="evidence" value="ECO:0007669"/>
    <property type="project" value="InterPro"/>
</dbReference>
<evidence type="ECO:0000259" key="6">
    <source>
        <dbReference type="PROSITE" id="PS51059"/>
    </source>
</evidence>
<evidence type="ECO:0008006" key="10">
    <source>
        <dbReference type="Google" id="ProtNLM"/>
    </source>
</evidence>
<evidence type="ECO:0000256" key="4">
    <source>
        <dbReference type="ARBA" id="ARBA00023242"/>
    </source>
</evidence>
<evidence type="ECO:0000259" key="7">
    <source>
        <dbReference type="PROSITE" id="PS51879"/>
    </source>
</evidence>
<reference evidence="8" key="1">
    <citation type="submission" date="2022-04" db="EMBL/GenBank/DDBJ databases">
        <title>Carnegiea gigantea Genome sequencing and assembly v2.</title>
        <authorList>
            <person name="Copetti D."/>
            <person name="Sanderson M.J."/>
            <person name="Burquez A."/>
            <person name="Wojciechowski M.F."/>
        </authorList>
    </citation>
    <scope>NUCLEOTIDE SEQUENCE</scope>
    <source>
        <strain evidence="8">SGP5-SGP5p</strain>
        <tissue evidence="8">Aerial part</tissue>
    </source>
</reference>
<dbReference type="AlphaFoldDB" id="A0A9Q1GYC0"/>
<dbReference type="Pfam" id="PF12174">
    <property type="entry name" value="RST"/>
    <property type="match status" value="1"/>
</dbReference>
<evidence type="ECO:0000256" key="5">
    <source>
        <dbReference type="SAM" id="MobiDB-lite"/>
    </source>
</evidence>
<protein>
    <recommendedName>
        <fullName evidence="10">Poly [ADP-ribose] polymerase</fullName>
    </recommendedName>
</protein>
<name>A0A9Q1GYC0_9CARY</name>
<evidence type="ECO:0000313" key="8">
    <source>
        <dbReference type="EMBL" id="KAJ8427335.1"/>
    </source>
</evidence>
<evidence type="ECO:0000256" key="1">
    <source>
        <dbReference type="ARBA" id="ARBA00004123"/>
    </source>
</evidence>
<dbReference type="PROSITE" id="PS51879">
    <property type="entry name" value="RST"/>
    <property type="match status" value="1"/>
</dbReference>
<evidence type="ECO:0000313" key="9">
    <source>
        <dbReference type="Proteomes" id="UP001153076"/>
    </source>
</evidence>
<dbReference type="PROSITE" id="PS51059">
    <property type="entry name" value="PARP_CATALYTIC"/>
    <property type="match status" value="1"/>
</dbReference>
<dbReference type="SUPFAM" id="SSF56399">
    <property type="entry name" value="ADP-ribosylation"/>
    <property type="match status" value="1"/>
</dbReference>
<dbReference type="PANTHER" id="PTHR32263">
    <property type="entry name" value="INACTIVE POLY [ADP-RIBOSE] POLYMERASE SRO4-RELATED"/>
    <property type="match status" value="1"/>
</dbReference>
<keyword evidence="9" id="KW-1185">Reference proteome</keyword>